<gene>
    <name evidence="2" type="ORF">BB561_006543</name>
</gene>
<accession>A0A2T9Y373</accession>
<organism evidence="2 3">
    <name type="scientific">Smittium simulii</name>
    <dbReference type="NCBI Taxonomy" id="133385"/>
    <lineage>
        <taxon>Eukaryota</taxon>
        <taxon>Fungi</taxon>
        <taxon>Fungi incertae sedis</taxon>
        <taxon>Zoopagomycota</taxon>
        <taxon>Kickxellomycotina</taxon>
        <taxon>Harpellomycetes</taxon>
        <taxon>Harpellales</taxon>
        <taxon>Legeriomycetaceae</taxon>
        <taxon>Smittium</taxon>
    </lineage>
</organism>
<feature type="region of interest" description="Disordered" evidence="1">
    <location>
        <begin position="98"/>
        <end position="120"/>
    </location>
</feature>
<evidence type="ECO:0000313" key="3">
    <source>
        <dbReference type="Proteomes" id="UP000245383"/>
    </source>
</evidence>
<sequence length="168" mass="18620">MSNVHGVIPSAAAGVPLTPAKRTRLEYSTAAKTGLIDPATKNDYNFNFPTKNNSSMHTEEFKIPEFIDIENEKIALTYRECVAACSYCKKVVKKNKDSKSKYQSKKSQKTTYGVNNAKNNNQNIVGLAPSSILDTKINNLLLDAQNTIDKKNGKKKLAQKSLNGFQNF</sequence>
<dbReference type="Proteomes" id="UP000245383">
    <property type="component" value="Unassembled WGS sequence"/>
</dbReference>
<evidence type="ECO:0000313" key="2">
    <source>
        <dbReference type="EMBL" id="PVU86795.1"/>
    </source>
</evidence>
<dbReference type="AlphaFoldDB" id="A0A2T9Y373"/>
<name>A0A2T9Y373_9FUNG</name>
<evidence type="ECO:0000256" key="1">
    <source>
        <dbReference type="SAM" id="MobiDB-lite"/>
    </source>
</evidence>
<dbReference type="OrthoDB" id="5554389at2759"/>
<proteinExistence type="predicted"/>
<keyword evidence="3" id="KW-1185">Reference proteome</keyword>
<reference evidence="2 3" key="1">
    <citation type="journal article" date="2018" name="MBio">
        <title>Comparative Genomics Reveals the Core Gene Toolbox for the Fungus-Insect Symbiosis.</title>
        <authorList>
            <person name="Wang Y."/>
            <person name="Stata M."/>
            <person name="Wang W."/>
            <person name="Stajich J.E."/>
            <person name="White M.M."/>
            <person name="Moncalvo J.M."/>
        </authorList>
    </citation>
    <scope>NUCLEOTIDE SEQUENCE [LARGE SCALE GENOMIC DNA]</scope>
    <source>
        <strain evidence="2 3">SWE-8-4</strain>
    </source>
</reference>
<protein>
    <submittedName>
        <fullName evidence="2">Uncharacterized protein</fullName>
    </submittedName>
</protein>
<comment type="caution">
    <text evidence="2">The sequence shown here is derived from an EMBL/GenBank/DDBJ whole genome shotgun (WGS) entry which is preliminary data.</text>
</comment>
<dbReference type="EMBL" id="MBFR01000604">
    <property type="protein sequence ID" value="PVU86795.1"/>
    <property type="molecule type" value="Genomic_DNA"/>
</dbReference>